<accession>A0A941JAE0</accession>
<keyword evidence="6" id="KW-0418">Kinase</keyword>
<evidence type="ECO:0000256" key="4">
    <source>
        <dbReference type="ARBA" id="ARBA00022679"/>
    </source>
</evidence>
<dbReference type="GO" id="GO:0005524">
    <property type="term" value="F:ATP binding"/>
    <property type="evidence" value="ECO:0007669"/>
    <property type="project" value="UniProtKB-KW"/>
</dbReference>
<comment type="caution">
    <text evidence="10">The sequence shown here is derived from an EMBL/GenBank/DDBJ whole genome shotgun (WGS) entry which is preliminary data.</text>
</comment>
<dbReference type="GO" id="GO:0000160">
    <property type="term" value="P:phosphorelay signal transduction system"/>
    <property type="evidence" value="ECO:0007669"/>
    <property type="project" value="UniProtKB-KW"/>
</dbReference>
<gene>
    <name evidence="10" type="ORF">KEH51_09955</name>
</gene>
<dbReference type="Proteomes" id="UP000680045">
    <property type="component" value="Unassembled WGS sequence"/>
</dbReference>
<evidence type="ECO:0000256" key="8">
    <source>
        <dbReference type="ARBA" id="ARBA00023012"/>
    </source>
</evidence>
<dbReference type="GO" id="GO:0004673">
    <property type="term" value="F:protein histidine kinase activity"/>
    <property type="evidence" value="ECO:0007669"/>
    <property type="project" value="UniProtKB-EC"/>
</dbReference>
<feature type="domain" description="Histidine kinase/HSP90-like ATPase" evidence="9">
    <location>
        <begin position="7"/>
        <end position="49"/>
    </location>
</feature>
<dbReference type="EC" id="2.7.13.3" evidence="2"/>
<evidence type="ECO:0000313" key="10">
    <source>
        <dbReference type="EMBL" id="MBR8644669.1"/>
    </source>
</evidence>
<dbReference type="InterPro" id="IPR003594">
    <property type="entry name" value="HATPase_dom"/>
</dbReference>
<evidence type="ECO:0000256" key="5">
    <source>
        <dbReference type="ARBA" id="ARBA00022741"/>
    </source>
</evidence>
<keyword evidence="3" id="KW-0597">Phosphoprotein</keyword>
<keyword evidence="4" id="KW-0808">Transferase</keyword>
<dbReference type="Pfam" id="PF02518">
    <property type="entry name" value="HATPase_c"/>
    <property type="match status" value="1"/>
</dbReference>
<evidence type="ECO:0000256" key="6">
    <source>
        <dbReference type="ARBA" id="ARBA00022777"/>
    </source>
</evidence>
<sequence>MVFRKTPLQKVGEPFFTTKTSGTGLGLSVCFRIIEKHGGKVFITSELKKVRKSFVYFQPFNKSNIVRTKRSRYGILNDKKTKDLIVEKSESYVYTLKVITY</sequence>
<evidence type="ECO:0000256" key="7">
    <source>
        <dbReference type="ARBA" id="ARBA00022840"/>
    </source>
</evidence>
<evidence type="ECO:0000256" key="3">
    <source>
        <dbReference type="ARBA" id="ARBA00022553"/>
    </source>
</evidence>
<keyword evidence="8" id="KW-0902">Two-component regulatory system</keyword>
<dbReference type="PRINTS" id="PR00344">
    <property type="entry name" value="BCTRLSENSOR"/>
</dbReference>
<evidence type="ECO:0000313" key="11">
    <source>
        <dbReference type="Proteomes" id="UP000680045"/>
    </source>
</evidence>
<dbReference type="Gene3D" id="3.30.565.10">
    <property type="entry name" value="Histidine kinase-like ATPase, C-terminal domain"/>
    <property type="match status" value="1"/>
</dbReference>
<protein>
    <recommendedName>
        <fullName evidence="2">histidine kinase</fullName>
        <ecNumber evidence="2">2.7.13.3</ecNumber>
    </recommendedName>
</protein>
<organism evidence="10 11">
    <name type="scientific">Peribacillus frigoritolerans</name>
    <dbReference type="NCBI Taxonomy" id="450367"/>
    <lineage>
        <taxon>Bacteria</taxon>
        <taxon>Bacillati</taxon>
        <taxon>Bacillota</taxon>
        <taxon>Bacilli</taxon>
        <taxon>Bacillales</taxon>
        <taxon>Bacillaceae</taxon>
        <taxon>Peribacillus</taxon>
    </lineage>
</organism>
<dbReference type="EMBL" id="JAGTPW010000014">
    <property type="protein sequence ID" value="MBR8644669.1"/>
    <property type="molecule type" value="Genomic_DNA"/>
</dbReference>
<dbReference type="InterPro" id="IPR036890">
    <property type="entry name" value="HATPase_C_sf"/>
</dbReference>
<dbReference type="PANTHER" id="PTHR43065:SF10">
    <property type="entry name" value="PEROXIDE STRESS-ACTIVATED HISTIDINE KINASE MAK3"/>
    <property type="match status" value="1"/>
</dbReference>
<dbReference type="AlphaFoldDB" id="A0A941JAE0"/>
<evidence type="ECO:0000259" key="9">
    <source>
        <dbReference type="Pfam" id="PF02518"/>
    </source>
</evidence>
<evidence type="ECO:0000256" key="1">
    <source>
        <dbReference type="ARBA" id="ARBA00000085"/>
    </source>
</evidence>
<comment type="catalytic activity">
    <reaction evidence="1">
        <text>ATP + protein L-histidine = ADP + protein N-phospho-L-histidine.</text>
        <dbReference type="EC" id="2.7.13.3"/>
    </reaction>
</comment>
<keyword evidence="7" id="KW-0067">ATP-binding</keyword>
<evidence type="ECO:0000256" key="2">
    <source>
        <dbReference type="ARBA" id="ARBA00012438"/>
    </source>
</evidence>
<proteinExistence type="predicted"/>
<reference evidence="10" key="1">
    <citation type="submission" date="2021-04" db="EMBL/GenBank/DDBJ databases">
        <title>Whole genome sequencing of Enterococci isolates from hospitalized patients.</title>
        <authorList>
            <person name="Ogoti B.M."/>
            <person name="Onyambu F.G."/>
        </authorList>
    </citation>
    <scope>NUCLEOTIDE SEQUENCE</scope>
    <source>
        <strain evidence="10">242</strain>
    </source>
</reference>
<dbReference type="SUPFAM" id="SSF55874">
    <property type="entry name" value="ATPase domain of HSP90 chaperone/DNA topoisomerase II/histidine kinase"/>
    <property type="match status" value="1"/>
</dbReference>
<keyword evidence="5" id="KW-0547">Nucleotide-binding</keyword>
<dbReference type="PANTHER" id="PTHR43065">
    <property type="entry name" value="SENSOR HISTIDINE KINASE"/>
    <property type="match status" value="1"/>
</dbReference>
<name>A0A941JAE0_9BACI</name>
<dbReference type="InterPro" id="IPR004358">
    <property type="entry name" value="Sig_transdc_His_kin-like_C"/>
</dbReference>